<sequence length="520" mass="58369">MQKLFQALNLKGNPFEHYVAETEPNIAEYAVQPPYFQEIKQRAQSRSTYVLFGDRGAGKSATRLTIYKELWKAKSANEEVPLAVNIIDFSSVVQGKSLQGVSEAALIKEVAFAVIESLLTWLSSLSDDDRSIYLEATTKEENDLCYALLRDYYLNRPEAKRSRSVREAMHLLNQAFYSGNKLWVEQRWDRVATLVGAIAEGISARFVGVGGVGKDAASLLAGNSQDGFDSVLTLQKLIDLVRIFGFSGIVALVDKVDETEATTNSADQTASLVYPLLSRVQLMEIPNFSWVFFLWNRLKAIFEGAGQPVRLDKIGHATVSWSDDFLSLMLENRLRYYSEKRYGFEGLFTAETDVDAVKAEVIRVAMRSPREAIRLMDVILREHDITHLHKNGPELLDDRSVEIGLNTYATDVVTATFGERLLAQIFRLNKTSFTNKDVQNTFRTGSQSARTRIQSWENAGIVRLSGTRTIEGAIGRPVNEYTIVDARVERVMRKQLIAYYDPVVEEPEFVLEGDSDSAPG</sequence>
<dbReference type="EMBL" id="QRDT01000042">
    <property type="protein sequence ID" value="RED22218.1"/>
    <property type="molecule type" value="Genomic_DNA"/>
</dbReference>
<dbReference type="RefSeq" id="WP_116080248.1">
    <property type="nucleotide sequence ID" value="NZ_QRDT01000042.1"/>
</dbReference>
<reference evidence="2 3" key="1">
    <citation type="submission" date="2017-08" db="EMBL/GenBank/DDBJ databases">
        <authorList>
            <person name="de Groot N.N."/>
        </authorList>
    </citation>
    <scope>NUCLEOTIDE SEQUENCE [LARGE SCALE GENOMIC DNA]</scope>
    <source>
        <strain evidence="2 3">JA575</strain>
    </source>
</reference>
<proteinExistence type="predicted"/>
<dbReference type="Proteomes" id="UP000252631">
    <property type="component" value="Unassembled WGS sequence"/>
</dbReference>
<evidence type="ECO:0000313" key="2">
    <source>
        <dbReference type="EMBL" id="SSW93546.1"/>
    </source>
</evidence>
<dbReference type="AlphaFoldDB" id="A0A336JYQ6"/>
<evidence type="ECO:0000313" key="1">
    <source>
        <dbReference type="EMBL" id="RED22218.1"/>
    </source>
</evidence>
<evidence type="ECO:0000313" key="3">
    <source>
        <dbReference type="Proteomes" id="UP000252631"/>
    </source>
</evidence>
<organism evidence="2 3">
    <name type="scientific">Rhodopseudomonas pentothenatexigens</name>
    <dbReference type="NCBI Taxonomy" id="999699"/>
    <lineage>
        <taxon>Bacteria</taxon>
        <taxon>Pseudomonadati</taxon>
        <taxon>Pseudomonadota</taxon>
        <taxon>Alphaproteobacteria</taxon>
        <taxon>Hyphomicrobiales</taxon>
        <taxon>Nitrobacteraceae</taxon>
        <taxon>Rhodopseudomonas</taxon>
    </lineage>
</organism>
<dbReference type="Proteomes" id="UP000256343">
    <property type="component" value="Unassembled WGS sequence"/>
</dbReference>
<protein>
    <submittedName>
        <fullName evidence="2">Uncharacterized protein</fullName>
    </submittedName>
</protein>
<evidence type="ECO:0000313" key="4">
    <source>
        <dbReference type="Proteomes" id="UP000256343"/>
    </source>
</evidence>
<dbReference type="EMBL" id="UFQQ01000042">
    <property type="protein sequence ID" value="SSW93546.1"/>
    <property type="molecule type" value="Genomic_DNA"/>
</dbReference>
<dbReference type="OrthoDB" id="5557502at2"/>
<accession>A0A336JYQ6</accession>
<dbReference type="InterPro" id="IPR059206">
    <property type="entry name" value="Sll1717-like"/>
</dbReference>
<reference evidence="1 4" key="2">
    <citation type="submission" date="2018-07" db="EMBL/GenBank/DDBJ databases">
        <title>Genomic Encyclopedia of Archaeal and Bacterial Type Strains, Phase II (KMG-II): from individual species to whole genera.</title>
        <authorList>
            <person name="Goeker M."/>
        </authorList>
    </citation>
    <scope>NUCLEOTIDE SEQUENCE [LARGE SCALE GENOMIC DNA]</scope>
    <source>
        <strain evidence="1 4">JA575</strain>
    </source>
</reference>
<dbReference type="NCBIfam" id="NF047389">
    <property type="entry name" value="ATPase_Sll1717"/>
    <property type="match status" value="1"/>
</dbReference>
<gene>
    <name evidence="1" type="ORF">BJ125_1428</name>
    <name evidence="2" type="ORF">SAMN05892882_1428</name>
</gene>
<keyword evidence="4" id="KW-1185">Reference proteome</keyword>
<name>A0A336JYQ6_9BRAD</name>